<name>A0A1C6Z5B5_HAFAL</name>
<dbReference type="InterPro" id="IPR027417">
    <property type="entry name" value="P-loop_NTPase"/>
</dbReference>
<dbReference type="PROSITE" id="PS00662">
    <property type="entry name" value="T2SP_E"/>
    <property type="match status" value="1"/>
</dbReference>
<dbReference type="SUPFAM" id="SSF52540">
    <property type="entry name" value="P-loop containing nucleoside triphosphate hydrolases"/>
    <property type="match status" value="1"/>
</dbReference>
<evidence type="ECO:0000313" key="6">
    <source>
        <dbReference type="Proteomes" id="UP000094844"/>
    </source>
</evidence>
<evidence type="ECO:0000259" key="4">
    <source>
        <dbReference type="PROSITE" id="PS00662"/>
    </source>
</evidence>
<evidence type="ECO:0000256" key="1">
    <source>
        <dbReference type="ARBA" id="ARBA00006611"/>
    </source>
</evidence>
<dbReference type="NCBIfam" id="NF007755">
    <property type="entry name" value="PRK10436.1"/>
    <property type="match status" value="1"/>
</dbReference>
<evidence type="ECO:0000256" key="2">
    <source>
        <dbReference type="ARBA" id="ARBA00022741"/>
    </source>
</evidence>
<reference evidence="5 6" key="1">
    <citation type="submission" date="2016-09" db="EMBL/GenBank/DDBJ databases">
        <authorList>
            <person name="Capua I."/>
            <person name="De Benedictis P."/>
            <person name="Joannis T."/>
            <person name="Lombin L.H."/>
            <person name="Cattoli G."/>
        </authorList>
    </citation>
    <scope>NUCLEOTIDE SEQUENCE [LARGE SCALE GENOMIC DNA]</scope>
    <source>
        <strain evidence="5 6">GB001</strain>
    </source>
</reference>
<protein>
    <submittedName>
        <fullName evidence="5">Protein transport protein HofB</fullName>
    </submittedName>
</protein>
<sequence length="467" mass="51284">MNRRHIEQLCHQFGCVMIEEDSHAIQIAGPHAVAPSKLVDAIKFASGKSVVWHRWGVAQLESAQQHHATALNSPDGTGDDVKTKQLLEYIIQQALKRRASDIHLEPKLNSLNVRLRIDGVLQPLPLPNGSDTLRIIPRLKVMAELDIAERRIPQDGQLNIALNSQSTTFRISTLPTRLGEKVVLRQVQDGVQPFELDGLGFEPRALSTFKSALSKPQGLILVTGPTGSGKTATLYSSLNYLRSPEINICSVEDPVESPLEGVNQTAINTKAALGFTTVLRALLRQDPDVIMIGEIRDAETAEIAVNAAQTGHLVLSTLHTNSASETLVRLSQLNVKPYLIAASLSVVIAQRLVRKLCQHCRQRDLTAQKLTPSQWQGDEFHHWIAAGCEHCFNGYYGRKAVYEILPISPEIQLALLAQASALDIHTLSQQQGVVSLWQAGLQLAHRGETSLAEVVRVLGGHYADKVR</sequence>
<dbReference type="Gene3D" id="3.40.50.300">
    <property type="entry name" value="P-loop containing nucleotide triphosphate hydrolases"/>
    <property type="match status" value="1"/>
</dbReference>
<proteinExistence type="inferred from homology"/>
<dbReference type="InterPro" id="IPR001482">
    <property type="entry name" value="T2SS/T4SS_dom"/>
</dbReference>
<dbReference type="PANTHER" id="PTHR30258:SF1">
    <property type="entry name" value="PROTEIN TRANSPORT PROTEIN HOFB HOMOLOG"/>
    <property type="match status" value="1"/>
</dbReference>
<dbReference type="EMBL" id="FMIQ01000070">
    <property type="protein sequence ID" value="SCM54380.1"/>
    <property type="molecule type" value="Genomic_DNA"/>
</dbReference>
<evidence type="ECO:0000313" key="5">
    <source>
        <dbReference type="EMBL" id="SCM54380.1"/>
    </source>
</evidence>
<dbReference type="Gene3D" id="3.30.450.90">
    <property type="match status" value="1"/>
</dbReference>
<organism evidence="5 6">
    <name type="scientific">Hafnia alvei</name>
    <dbReference type="NCBI Taxonomy" id="569"/>
    <lineage>
        <taxon>Bacteria</taxon>
        <taxon>Pseudomonadati</taxon>
        <taxon>Pseudomonadota</taxon>
        <taxon>Gammaproteobacteria</taxon>
        <taxon>Enterobacterales</taxon>
        <taxon>Hafniaceae</taxon>
        <taxon>Hafnia</taxon>
    </lineage>
</organism>
<feature type="domain" description="Bacterial type II secretion system protein E" evidence="4">
    <location>
        <begin position="283"/>
        <end position="297"/>
    </location>
</feature>
<dbReference type="PANTHER" id="PTHR30258">
    <property type="entry name" value="TYPE II SECRETION SYSTEM PROTEIN GSPE-RELATED"/>
    <property type="match status" value="1"/>
</dbReference>
<dbReference type="AlphaFoldDB" id="A0A1C6Z5B5"/>
<keyword evidence="3" id="KW-0067">ATP-binding</keyword>
<dbReference type="GO" id="GO:0005886">
    <property type="term" value="C:plasma membrane"/>
    <property type="evidence" value="ECO:0007669"/>
    <property type="project" value="TreeGrafter"/>
</dbReference>
<gene>
    <name evidence="5" type="ORF">BN1044_03883</name>
</gene>
<dbReference type="CDD" id="cd01129">
    <property type="entry name" value="PulE-GspE-like"/>
    <property type="match status" value="1"/>
</dbReference>
<dbReference type="GO" id="GO:0005524">
    <property type="term" value="F:ATP binding"/>
    <property type="evidence" value="ECO:0007669"/>
    <property type="project" value="UniProtKB-KW"/>
</dbReference>
<dbReference type="STRING" id="569.A6V27_10875"/>
<dbReference type="OrthoDB" id="9804785at2"/>
<dbReference type="Proteomes" id="UP000094844">
    <property type="component" value="Unassembled WGS sequence"/>
</dbReference>
<evidence type="ECO:0000256" key="3">
    <source>
        <dbReference type="ARBA" id="ARBA00022840"/>
    </source>
</evidence>
<comment type="similarity">
    <text evidence="1">Belongs to the GSP E family.</text>
</comment>
<accession>A0A1C6Z5B5</accession>
<dbReference type="Pfam" id="PF00437">
    <property type="entry name" value="T2SSE"/>
    <property type="match status" value="1"/>
</dbReference>
<keyword evidence="2" id="KW-0547">Nucleotide-binding</keyword>
<dbReference type="GO" id="GO:0016887">
    <property type="term" value="F:ATP hydrolysis activity"/>
    <property type="evidence" value="ECO:0007669"/>
    <property type="project" value="TreeGrafter"/>
</dbReference>